<reference evidence="3 4" key="1">
    <citation type="submission" date="2017-10" db="EMBL/GenBank/DDBJ databases">
        <title>Comparative genomics in systemic dimorphic fungi from Ajellomycetaceae.</title>
        <authorList>
            <person name="Munoz J.F."/>
            <person name="Mcewen J.G."/>
            <person name="Clay O.K."/>
            <person name="Cuomo C.A."/>
        </authorList>
    </citation>
    <scope>NUCLEOTIDE SEQUENCE [LARGE SCALE GENOMIC DNA]</scope>
    <source>
        <strain evidence="3 4">UAMH5409</strain>
    </source>
</reference>
<dbReference type="OrthoDB" id="3836772at2759"/>
<comment type="caution">
    <text evidence="3">The sequence shown here is derived from an EMBL/GenBank/DDBJ whole genome shotgun (WGS) entry which is preliminary data.</text>
</comment>
<dbReference type="Proteomes" id="UP000223968">
    <property type="component" value="Unassembled WGS sequence"/>
</dbReference>
<evidence type="ECO:0000256" key="2">
    <source>
        <dbReference type="SAM" id="SignalP"/>
    </source>
</evidence>
<accession>A0A2B7Y2C7</accession>
<dbReference type="STRING" id="1447875.A0A2B7Y2C7"/>
<name>A0A2B7Y2C7_9EURO</name>
<feature type="region of interest" description="Disordered" evidence="1">
    <location>
        <begin position="123"/>
        <end position="144"/>
    </location>
</feature>
<organism evidence="3 4">
    <name type="scientific">Helicocarpus griseus UAMH5409</name>
    <dbReference type="NCBI Taxonomy" id="1447875"/>
    <lineage>
        <taxon>Eukaryota</taxon>
        <taxon>Fungi</taxon>
        <taxon>Dikarya</taxon>
        <taxon>Ascomycota</taxon>
        <taxon>Pezizomycotina</taxon>
        <taxon>Eurotiomycetes</taxon>
        <taxon>Eurotiomycetidae</taxon>
        <taxon>Onygenales</taxon>
        <taxon>Ajellomycetaceae</taxon>
        <taxon>Helicocarpus</taxon>
    </lineage>
</organism>
<keyword evidence="4" id="KW-1185">Reference proteome</keyword>
<dbReference type="EMBL" id="PDNB01000029">
    <property type="protein sequence ID" value="PGH15012.1"/>
    <property type="molecule type" value="Genomic_DNA"/>
</dbReference>
<sequence length="241" mass="24216">MVNSNVLLTLALGSAGALGGAIKRDGVVGHPVAFTPDGKPIGCEEQYNNCRTAPNANMAVCASEHEICLGHPAKRDGIVGTPVAFDPDGNRLSCEQLFNDCRSAPGANMAVCSAEKAKCEKFEPSSSTTASAPSATTSSASGDDCDSKFNACRTAPGANMAVCAAENAKCKGEEKGETSTSTSTSSATNGPAKTASPTTSPSETPVSPSSQPSSPPENAAGRVEQIGGSLLAAFLVAVGLF</sequence>
<feature type="compositionally biased region" description="Low complexity" evidence="1">
    <location>
        <begin position="178"/>
        <end position="212"/>
    </location>
</feature>
<feature type="compositionally biased region" description="Low complexity" evidence="1">
    <location>
        <begin position="124"/>
        <end position="141"/>
    </location>
</feature>
<proteinExistence type="predicted"/>
<protein>
    <submittedName>
        <fullName evidence="3">Uncharacterized protein</fullName>
    </submittedName>
</protein>
<keyword evidence="2" id="KW-0732">Signal</keyword>
<feature type="chain" id="PRO_5012451237" evidence="2">
    <location>
        <begin position="20"/>
        <end position="241"/>
    </location>
</feature>
<evidence type="ECO:0000313" key="3">
    <source>
        <dbReference type="EMBL" id="PGH15012.1"/>
    </source>
</evidence>
<evidence type="ECO:0000256" key="1">
    <source>
        <dbReference type="SAM" id="MobiDB-lite"/>
    </source>
</evidence>
<dbReference type="AlphaFoldDB" id="A0A2B7Y2C7"/>
<feature type="region of interest" description="Disordered" evidence="1">
    <location>
        <begin position="173"/>
        <end position="222"/>
    </location>
</feature>
<evidence type="ECO:0000313" key="4">
    <source>
        <dbReference type="Proteomes" id="UP000223968"/>
    </source>
</evidence>
<feature type="signal peptide" evidence="2">
    <location>
        <begin position="1"/>
        <end position="19"/>
    </location>
</feature>
<gene>
    <name evidence="3" type="ORF">AJ79_02692</name>
</gene>